<evidence type="ECO:0000256" key="1">
    <source>
        <dbReference type="SAM" id="SignalP"/>
    </source>
</evidence>
<feature type="chain" id="PRO_5012869595" description="Right handed beta helix domain-containing protein" evidence="1">
    <location>
        <begin position="24"/>
        <end position="569"/>
    </location>
</feature>
<dbReference type="EMBL" id="AP018042">
    <property type="protein sequence ID" value="BAX82612.1"/>
    <property type="molecule type" value="Genomic_DNA"/>
</dbReference>
<dbReference type="Proteomes" id="UP000218267">
    <property type="component" value="Chromosome"/>
</dbReference>
<dbReference type="Pfam" id="PF13229">
    <property type="entry name" value="Beta_helix"/>
    <property type="match status" value="1"/>
</dbReference>
<dbReference type="RefSeq" id="WP_096433065.1">
    <property type="nucleotide sequence ID" value="NZ_AP018042.1"/>
</dbReference>
<name>A0A1Y1CRQ2_9BACT</name>
<dbReference type="Gene3D" id="2.160.20.10">
    <property type="entry name" value="Single-stranded right-handed beta-helix, Pectin lyase-like"/>
    <property type="match status" value="1"/>
</dbReference>
<dbReference type="InterPro" id="IPR039448">
    <property type="entry name" value="Beta_helix"/>
</dbReference>
<dbReference type="InterPro" id="IPR006626">
    <property type="entry name" value="PbH1"/>
</dbReference>
<organism evidence="3 4">
    <name type="scientific">Labilibaculum antarcticum</name>
    <dbReference type="NCBI Taxonomy" id="1717717"/>
    <lineage>
        <taxon>Bacteria</taxon>
        <taxon>Pseudomonadati</taxon>
        <taxon>Bacteroidota</taxon>
        <taxon>Bacteroidia</taxon>
        <taxon>Marinilabiliales</taxon>
        <taxon>Marinifilaceae</taxon>
        <taxon>Labilibaculum</taxon>
    </lineage>
</organism>
<feature type="signal peptide" evidence="1">
    <location>
        <begin position="1"/>
        <end position="23"/>
    </location>
</feature>
<dbReference type="KEGG" id="mbas:ALGA_4322"/>
<dbReference type="PROSITE" id="PS51257">
    <property type="entry name" value="PROKAR_LIPOPROTEIN"/>
    <property type="match status" value="1"/>
</dbReference>
<keyword evidence="1" id="KW-0732">Signal</keyword>
<dbReference type="OrthoDB" id="1433444at2"/>
<dbReference type="InterPro" id="IPR011050">
    <property type="entry name" value="Pectin_lyase_fold/virulence"/>
</dbReference>
<evidence type="ECO:0000313" key="3">
    <source>
        <dbReference type="EMBL" id="BAX82612.1"/>
    </source>
</evidence>
<reference evidence="4" key="2">
    <citation type="journal article" date="2020" name="Antonie Van Leeuwenhoek">
        <title>Labilibaculum antarcticum sp. nov., a novel facultative anaerobic, psychrotorelant bacterium isolated from marine sediment of Antarctica.</title>
        <authorList>
            <person name="Watanabe M."/>
            <person name="Kojima H."/>
            <person name="Fukui M."/>
        </authorList>
    </citation>
    <scope>NUCLEOTIDE SEQUENCE [LARGE SCALE GENOMIC DNA]</scope>
    <source>
        <strain evidence="4">SPP2</strain>
    </source>
</reference>
<dbReference type="SMART" id="SM00710">
    <property type="entry name" value="PbH1"/>
    <property type="match status" value="7"/>
</dbReference>
<gene>
    <name evidence="3" type="ORF">ALGA_4322</name>
</gene>
<keyword evidence="4" id="KW-1185">Reference proteome</keyword>
<evidence type="ECO:0000259" key="2">
    <source>
        <dbReference type="Pfam" id="PF13229"/>
    </source>
</evidence>
<evidence type="ECO:0000313" key="4">
    <source>
        <dbReference type="Proteomes" id="UP000218267"/>
    </source>
</evidence>
<dbReference type="SUPFAM" id="SSF51126">
    <property type="entry name" value="Pectin lyase-like"/>
    <property type="match status" value="1"/>
</dbReference>
<reference evidence="3 4" key="1">
    <citation type="journal article" date="2018" name="Mar. Genomics">
        <title>Complete genome sequence of Marinifilaceae bacterium strain SPP2, isolated from the Antarctic marine sediment.</title>
        <authorList>
            <person name="Watanabe M."/>
            <person name="Kojima H."/>
            <person name="Fukui M."/>
        </authorList>
    </citation>
    <scope>NUCLEOTIDE SEQUENCE [LARGE SCALE GENOMIC DNA]</scope>
    <source>
        <strain evidence="3 4">SPP2</strain>
    </source>
</reference>
<sequence length="569" mass="62977">MKNFIFLCIVPLLLLTACTGSDFEEEFPVVNEPEIVNEELEKIPCDYDFNVVGENDTLNIACSHDLLGETIVLPKNVFFNYNGGEIINGTLEFDEGIIDGDLLNHKLTVKGSVKLESSTFIFEKSRWGITEGEVSDAIALINKETFQKVINDTKLYGAEIFQIDELDAFFLVTSERNLVLGFETSIRLPSDFTLEMTDNTDLRVQPNRYIRYQFLNIRGEENVNIDGGNLHGDRDYHDYTPITVAENTYSSHEWGHLISIEGGQNVKITNVHLAYASGDGIDIHGINFTYNPDYIASKNITISDCVFDSNRRNNLSITDGYDMIIENNTFLNAGIDTPLSKGTAPRMALDIEATRTRDSEGNLVYYQRAYDIIIRNNIEKGSGNASFYVAIGEDVTIVNNTSEKAIGWGLASGVKVKENIITSLINSTSGIIGGRPGGNGTIFGNEISGNIVKGFVTGIRVNNVDLKVYENEIENCIIGIALGDLDNADIYDNSISTERDANCYGIYAHIGSLDDVRIQNNKIEVSYKPIAFTNVNLEEGHEDNIVTLKDNDLNGGEVHISNSNGIVEE</sequence>
<accession>A0A1Y1CRQ2</accession>
<dbReference type="InterPro" id="IPR012334">
    <property type="entry name" value="Pectin_lyas_fold"/>
</dbReference>
<proteinExistence type="predicted"/>
<protein>
    <recommendedName>
        <fullName evidence="2">Right handed beta helix domain-containing protein</fullName>
    </recommendedName>
</protein>
<dbReference type="AlphaFoldDB" id="A0A1Y1CRQ2"/>
<feature type="domain" description="Right handed beta helix" evidence="2">
    <location>
        <begin position="242"/>
        <end position="401"/>
    </location>
</feature>